<accession>A0A2P1GNM5</accession>
<keyword evidence="2" id="KW-0946">Virion</keyword>
<evidence type="ECO:0000313" key="4">
    <source>
        <dbReference type="EMBL" id="AVM87602.1"/>
    </source>
</evidence>
<feature type="compositionally biased region" description="Basic and acidic residues" evidence="3">
    <location>
        <begin position="74"/>
        <end position="83"/>
    </location>
</feature>
<organism evidence="4">
    <name type="scientific">Dongbei arctic lamprey astrovirus 3</name>
    <dbReference type="NCBI Taxonomy" id="2116125"/>
    <lineage>
        <taxon>Viruses</taxon>
        <taxon>Riboviria</taxon>
        <taxon>Orthornavirae</taxon>
        <taxon>Pisuviricota</taxon>
        <taxon>Stelpaviricetes</taxon>
        <taxon>Stellavirales</taxon>
        <taxon>Astroviridae</taxon>
    </lineage>
</organism>
<dbReference type="InterPro" id="IPR029053">
    <property type="entry name" value="Viral_coat"/>
</dbReference>
<name>A0A2P1GNM5_9VIRU</name>
<feature type="region of interest" description="Disordered" evidence="3">
    <location>
        <begin position="624"/>
        <end position="648"/>
    </location>
</feature>
<feature type="compositionally biased region" description="Acidic residues" evidence="3">
    <location>
        <begin position="634"/>
        <end position="646"/>
    </location>
</feature>
<comment type="subcellular location">
    <subcellularLocation>
        <location evidence="1">Virion</location>
    </subcellularLocation>
</comment>
<dbReference type="Gene3D" id="2.60.120.20">
    <property type="match status" value="1"/>
</dbReference>
<protein>
    <submittedName>
        <fullName evidence="4">Capsid protein</fullName>
    </submittedName>
</protein>
<evidence type="ECO:0000256" key="2">
    <source>
        <dbReference type="ARBA" id="ARBA00022844"/>
    </source>
</evidence>
<dbReference type="GO" id="GO:0044423">
    <property type="term" value="C:virion component"/>
    <property type="evidence" value="ECO:0007669"/>
    <property type="project" value="UniProtKB-KW"/>
</dbReference>
<reference evidence="4" key="1">
    <citation type="journal article" date="2018" name="Nature">
        <title>The evolutionary history of vertebrate RNA viruses.</title>
        <authorList>
            <person name="Shi M."/>
            <person name="Lin X.D."/>
            <person name="Chen X."/>
            <person name="Tian J.H."/>
            <person name="Chen L.J."/>
            <person name="Li K."/>
            <person name="Wang W."/>
            <person name="Eden J.S."/>
            <person name="Shen J.J."/>
            <person name="Liu L."/>
            <person name="Holmes E.C."/>
            <person name="Zhang Y.Z."/>
        </authorList>
    </citation>
    <scope>NUCLEOTIDE SEQUENCE</scope>
    <source>
        <strain evidence="4">QSMC2427</strain>
    </source>
</reference>
<sequence length="675" mass="73453">MPDTRRPAHSRQGRQQPSGQQRAAAARSAPRPQSSGQACGSTMPRPAGRGQPRQNQRQQGRPGARQAPPPPSHTRQDDRRSRSVPDQVYDSSTFLGPIYPSKDEYSIAMLLPVTPLLIASRSGDSVLQRVAQSHQRFEVSASIEIEPLVTKTIAAGTTMLVGTWEDLDDVTGPQSASVAYKNKSLQRLMLGERRKIPLKLLKKKFQVFNEQTEASESWNPGSILIALIGKTTAPFSGGSAAEGGQYLGALANAIVHYHFRFFGTKDNSKMGSLSATEVPKQEVTLKEAPGVEAQLEMKKSTVLARHLLKAKRTTKARAGLSKFAASLLTGLSGLLPPPWNLVLGGGAIIVQAAANSTDDILRLNLYETLSDVAQGEPQVGQKTQTVPLQLENGFLQQINDPESEFIAGEVSTDGTIKGLIRVTERNPTYISNINDWTLVGYGNRDSGGVALDTTNRFQRPQDQGIHRIAAKNPNGSADYQFYNMIELDLKLNSTHLIMSRGSGTSREYAAFQHSELLAAFPTTRVITPVTGAGYVPSFWLCTDRITTSGKVFPRVFSAGVGAELSMITPTATGRPGWQNTAGLLMLVWTGTYLKAYWQPRESTSTAAGFLHGYLGIGPGMIPVPQPLKNADEPAVQEEEDEEDESDQLVAWVSRIRPLEEDQDTCLTEEIDPIPE</sequence>
<evidence type="ECO:0000256" key="1">
    <source>
        <dbReference type="ARBA" id="ARBA00004328"/>
    </source>
</evidence>
<dbReference type="EMBL" id="MG599886">
    <property type="protein sequence ID" value="AVM87602.1"/>
    <property type="molecule type" value="Genomic_RNA"/>
</dbReference>
<proteinExistence type="predicted"/>
<evidence type="ECO:0000256" key="3">
    <source>
        <dbReference type="SAM" id="MobiDB-lite"/>
    </source>
</evidence>
<feature type="compositionally biased region" description="Low complexity" evidence="3">
    <location>
        <begin position="13"/>
        <end position="36"/>
    </location>
</feature>
<feature type="compositionally biased region" description="Low complexity" evidence="3">
    <location>
        <begin position="44"/>
        <end position="66"/>
    </location>
</feature>
<feature type="region of interest" description="Disordered" evidence="3">
    <location>
        <begin position="1"/>
        <end position="95"/>
    </location>
</feature>